<dbReference type="EMBL" id="KV722332">
    <property type="protein sequence ID" value="OCH96134.1"/>
    <property type="molecule type" value="Genomic_DNA"/>
</dbReference>
<evidence type="ECO:0000256" key="1">
    <source>
        <dbReference type="SAM" id="MobiDB-lite"/>
    </source>
</evidence>
<feature type="region of interest" description="Disordered" evidence="1">
    <location>
        <begin position="1"/>
        <end position="35"/>
    </location>
</feature>
<protein>
    <submittedName>
        <fullName evidence="2">Uncharacterized protein</fullName>
    </submittedName>
</protein>
<reference evidence="2 3" key="1">
    <citation type="submission" date="2016-07" db="EMBL/GenBank/DDBJ databases">
        <title>Draft genome of the white-rot fungus Obba rivulosa 3A-2.</title>
        <authorList>
            <consortium name="DOE Joint Genome Institute"/>
            <person name="Miettinen O."/>
            <person name="Riley R."/>
            <person name="Acob R."/>
            <person name="Barry K."/>
            <person name="Cullen D."/>
            <person name="De Vries R."/>
            <person name="Hainaut M."/>
            <person name="Hatakka A."/>
            <person name="Henrissat B."/>
            <person name="Hilden K."/>
            <person name="Kuo R."/>
            <person name="Labutti K."/>
            <person name="Lipzen A."/>
            <person name="Makela M.R."/>
            <person name="Sandor L."/>
            <person name="Spatafora J.W."/>
            <person name="Grigoriev I.V."/>
            <person name="Hibbett D.S."/>
        </authorList>
    </citation>
    <scope>NUCLEOTIDE SEQUENCE [LARGE SCALE GENOMIC DNA]</scope>
    <source>
        <strain evidence="2 3">3A-2</strain>
    </source>
</reference>
<keyword evidence="3" id="KW-1185">Reference proteome</keyword>
<organism evidence="2 3">
    <name type="scientific">Obba rivulosa</name>
    <dbReference type="NCBI Taxonomy" id="1052685"/>
    <lineage>
        <taxon>Eukaryota</taxon>
        <taxon>Fungi</taxon>
        <taxon>Dikarya</taxon>
        <taxon>Basidiomycota</taxon>
        <taxon>Agaricomycotina</taxon>
        <taxon>Agaricomycetes</taxon>
        <taxon>Polyporales</taxon>
        <taxon>Gelatoporiaceae</taxon>
        <taxon>Obba</taxon>
    </lineage>
</organism>
<gene>
    <name evidence="2" type="ORF">OBBRIDRAFT_787585</name>
</gene>
<evidence type="ECO:0000313" key="2">
    <source>
        <dbReference type="EMBL" id="OCH96134.1"/>
    </source>
</evidence>
<dbReference type="AlphaFoldDB" id="A0A8E2DV46"/>
<accession>A0A8E2DV46</accession>
<dbReference type="Proteomes" id="UP000250043">
    <property type="component" value="Unassembled WGS sequence"/>
</dbReference>
<evidence type="ECO:0000313" key="3">
    <source>
        <dbReference type="Proteomes" id="UP000250043"/>
    </source>
</evidence>
<feature type="compositionally biased region" description="Basic and acidic residues" evidence="1">
    <location>
        <begin position="1"/>
        <end position="10"/>
    </location>
</feature>
<sequence>MKSTAERMREQPSLPHARTREGRPQCTDDGSSGAHRLWKLNMQRTLWSSSNSRASFGDSCRLLQLATYGAEQALQELDELHRPRKGILTAARRER</sequence>
<name>A0A8E2DV46_9APHY</name>
<proteinExistence type="predicted"/>